<reference evidence="1 2" key="1">
    <citation type="journal article" date="2020" name="ISME J.">
        <title>Uncovering the hidden diversity of litter-decomposition mechanisms in mushroom-forming fungi.</title>
        <authorList>
            <person name="Floudas D."/>
            <person name="Bentzer J."/>
            <person name="Ahren D."/>
            <person name="Johansson T."/>
            <person name="Persson P."/>
            <person name="Tunlid A."/>
        </authorList>
    </citation>
    <scope>NUCLEOTIDE SEQUENCE [LARGE SCALE GENOMIC DNA]</scope>
    <source>
        <strain evidence="1 2">CBS 101986</strain>
    </source>
</reference>
<keyword evidence="2" id="KW-1185">Reference proteome</keyword>
<dbReference type="AlphaFoldDB" id="A0A8H5FA24"/>
<dbReference type="Proteomes" id="UP000567179">
    <property type="component" value="Unassembled WGS sequence"/>
</dbReference>
<organism evidence="1 2">
    <name type="scientific">Psilocybe cf. subviscida</name>
    <dbReference type="NCBI Taxonomy" id="2480587"/>
    <lineage>
        <taxon>Eukaryota</taxon>
        <taxon>Fungi</taxon>
        <taxon>Dikarya</taxon>
        <taxon>Basidiomycota</taxon>
        <taxon>Agaricomycotina</taxon>
        <taxon>Agaricomycetes</taxon>
        <taxon>Agaricomycetidae</taxon>
        <taxon>Agaricales</taxon>
        <taxon>Agaricineae</taxon>
        <taxon>Strophariaceae</taxon>
        <taxon>Psilocybe</taxon>
    </lineage>
</organism>
<evidence type="ECO:0000313" key="2">
    <source>
        <dbReference type="Proteomes" id="UP000567179"/>
    </source>
</evidence>
<proteinExistence type="predicted"/>
<dbReference type="EMBL" id="JAACJJ010000003">
    <property type="protein sequence ID" value="KAF5328723.1"/>
    <property type="molecule type" value="Genomic_DNA"/>
</dbReference>
<accession>A0A8H5FA24</accession>
<name>A0A8H5FA24_9AGAR</name>
<comment type="caution">
    <text evidence="1">The sequence shown here is derived from an EMBL/GenBank/DDBJ whole genome shotgun (WGS) entry which is preliminary data.</text>
</comment>
<evidence type="ECO:0000313" key="1">
    <source>
        <dbReference type="EMBL" id="KAF5328723.1"/>
    </source>
</evidence>
<sequence>MVSLAEGLVTYSIPMLTLVCLFADNETVLEIVSLGAGLGKPAQTLLLRICLPSSPFEAVPVKVLKLQYFSSFRTVTNIVIPEDMSLSLALAVDILIAGSLSIYLHNRRSGLPR</sequence>
<dbReference type="OrthoDB" id="2535105at2759"/>
<protein>
    <submittedName>
        <fullName evidence="1">Uncharacterized protein</fullName>
    </submittedName>
</protein>
<gene>
    <name evidence="1" type="ORF">D9619_011442</name>
</gene>